<dbReference type="InterPro" id="IPR041373">
    <property type="entry name" value="RT_RNaseH"/>
</dbReference>
<dbReference type="GO" id="GO:0003964">
    <property type="term" value="F:RNA-directed DNA polymerase activity"/>
    <property type="evidence" value="ECO:0007669"/>
    <property type="project" value="UniProtKB-KW"/>
</dbReference>
<dbReference type="InterPro" id="IPR050951">
    <property type="entry name" value="Retrovirus_Pol_polyprotein"/>
</dbReference>
<proteinExistence type="predicted"/>
<feature type="domain" description="Integrase catalytic" evidence="8">
    <location>
        <begin position="476"/>
        <end position="547"/>
    </location>
</feature>
<dbReference type="Proteomes" id="UP000054495">
    <property type="component" value="Unassembled WGS sequence"/>
</dbReference>
<dbReference type="GO" id="GO:0042575">
    <property type="term" value="C:DNA polymerase complex"/>
    <property type="evidence" value="ECO:0007669"/>
    <property type="project" value="UniProtKB-ARBA"/>
</dbReference>
<accession>A0A0D6L911</accession>
<dbReference type="Gene3D" id="3.30.420.10">
    <property type="entry name" value="Ribonuclease H-like superfamily/Ribonuclease H"/>
    <property type="match status" value="1"/>
</dbReference>
<evidence type="ECO:0000313" key="10">
    <source>
        <dbReference type="Proteomes" id="UP000054495"/>
    </source>
</evidence>
<dbReference type="Pfam" id="PF17921">
    <property type="entry name" value="Integrase_H2C2"/>
    <property type="match status" value="1"/>
</dbReference>
<keyword evidence="5" id="KW-0255">Endonuclease</keyword>
<dbReference type="CDD" id="cd09274">
    <property type="entry name" value="RNase_HI_RT_Ty3"/>
    <property type="match status" value="1"/>
</dbReference>
<evidence type="ECO:0000256" key="1">
    <source>
        <dbReference type="ARBA" id="ARBA00012493"/>
    </source>
</evidence>
<dbReference type="EMBL" id="KE125643">
    <property type="protein sequence ID" value="EPB67563.1"/>
    <property type="molecule type" value="Genomic_DNA"/>
</dbReference>
<evidence type="ECO:0000313" key="9">
    <source>
        <dbReference type="EMBL" id="EPB67563.1"/>
    </source>
</evidence>
<reference evidence="9 10" key="1">
    <citation type="submission" date="2013-05" db="EMBL/GenBank/DDBJ databases">
        <title>Draft genome of the parasitic nematode Anyclostoma ceylanicum.</title>
        <authorList>
            <person name="Mitreva M."/>
        </authorList>
    </citation>
    <scope>NUCLEOTIDE SEQUENCE [LARGE SCALE GENOMIC DNA]</scope>
</reference>
<name>A0A0D6L911_9BILA</name>
<gene>
    <name evidence="9" type="ORF">ANCCEY_13350</name>
</gene>
<sequence length="547" mass="61749">MADQKVNILLSAPATEEVEVDFPIPVRVAETTVLHPSAETFVPCYSEVSDNTPLLLSAQSPQLSESDRISRDSYDLGSYEESEIVIKTTTEVPPTRSRPPRIPIKFQKELDEHINKLLRAGRIVESDTPWVHNTVLVKKKDGSLRVCLDFRPLNEITIPDHYPLPRIDDILAKIAGHRYYTTLDLASGYMQLLLSPESQEKCGKALSDSQKKWSPTHVELFAIISALRFFRATIYGNHTTIFSDHRPLTFLLKHNKTHDNLARWVVELQSYDVSIEYLKGSSNVVADALSRSVNKHVRFRDDAPESDDIVEFPVSINTCHPRMYSVRSPIVYAGCPVAIRPYDALVEQQADQLCSTIMSFIETQQFPGTVSEEEKPALLMLAEKCNIKANGCLYYRDPAQSSSVRIERLVVPEKLREPIFIAFHTSPSAGGHFNWRKTLTKIARRYFWPHMAEDVYALVRSCEPCQRKRAQRMNREHLLPVASGAVFDKVYVDLTGPIHTSDSGNKYIIAMIDHFTKYVVAAPLPDCSAITVAQAVMTECILKYGGK</sequence>
<evidence type="ECO:0000259" key="8">
    <source>
        <dbReference type="PROSITE" id="PS50994"/>
    </source>
</evidence>
<evidence type="ECO:0000256" key="7">
    <source>
        <dbReference type="ARBA" id="ARBA00022918"/>
    </source>
</evidence>
<dbReference type="GO" id="GO:0016787">
    <property type="term" value="F:hydrolase activity"/>
    <property type="evidence" value="ECO:0007669"/>
    <property type="project" value="UniProtKB-KW"/>
</dbReference>
<dbReference type="SUPFAM" id="SSF53098">
    <property type="entry name" value="Ribonuclease H-like"/>
    <property type="match status" value="1"/>
</dbReference>
<organism evidence="9 10">
    <name type="scientific">Ancylostoma ceylanicum</name>
    <dbReference type="NCBI Taxonomy" id="53326"/>
    <lineage>
        <taxon>Eukaryota</taxon>
        <taxon>Metazoa</taxon>
        <taxon>Ecdysozoa</taxon>
        <taxon>Nematoda</taxon>
        <taxon>Chromadorea</taxon>
        <taxon>Rhabditida</taxon>
        <taxon>Rhabditina</taxon>
        <taxon>Rhabditomorpha</taxon>
        <taxon>Strongyloidea</taxon>
        <taxon>Ancylostomatidae</taxon>
        <taxon>Ancylostomatinae</taxon>
        <taxon>Ancylostoma</taxon>
    </lineage>
</organism>
<dbReference type="GO" id="GO:0015074">
    <property type="term" value="P:DNA integration"/>
    <property type="evidence" value="ECO:0007669"/>
    <property type="project" value="InterPro"/>
</dbReference>
<keyword evidence="10" id="KW-1185">Reference proteome</keyword>
<dbReference type="CDD" id="cd01647">
    <property type="entry name" value="RT_LTR"/>
    <property type="match status" value="1"/>
</dbReference>
<keyword evidence="2" id="KW-0808">Transferase</keyword>
<protein>
    <recommendedName>
        <fullName evidence="1">RNA-directed DNA polymerase</fullName>
        <ecNumber evidence="1">2.7.7.49</ecNumber>
    </recommendedName>
</protein>
<dbReference type="AlphaFoldDB" id="A0A0D6L911"/>
<keyword evidence="6" id="KW-0378">Hydrolase</keyword>
<keyword evidence="7" id="KW-0695">RNA-directed DNA polymerase</keyword>
<evidence type="ECO:0000256" key="3">
    <source>
        <dbReference type="ARBA" id="ARBA00022695"/>
    </source>
</evidence>
<dbReference type="InterPro" id="IPR001584">
    <property type="entry name" value="Integrase_cat-core"/>
</dbReference>
<dbReference type="InterPro" id="IPR041588">
    <property type="entry name" value="Integrase_H2C2"/>
</dbReference>
<dbReference type="Gene3D" id="1.10.340.70">
    <property type="match status" value="1"/>
</dbReference>
<evidence type="ECO:0000256" key="2">
    <source>
        <dbReference type="ARBA" id="ARBA00022679"/>
    </source>
</evidence>
<dbReference type="EC" id="2.7.7.49" evidence="1"/>
<dbReference type="Pfam" id="PF00078">
    <property type="entry name" value="RVT_1"/>
    <property type="match status" value="1"/>
</dbReference>
<dbReference type="PANTHER" id="PTHR37984">
    <property type="entry name" value="PROTEIN CBG26694"/>
    <property type="match status" value="1"/>
</dbReference>
<dbReference type="GO" id="GO:0004519">
    <property type="term" value="F:endonuclease activity"/>
    <property type="evidence" value="ECO:0007669"/>
    <property type="project" value="UniProtKB-KW"/>
</dbReference>
<dbReference type="PANTHER" id="PTHR37984:SF5">
    <property type="entry name" value="PROTEIN NYNRIN-LIKE"/>
    <property type="match status" value="1"/>
</dbReference>
<dbReference type="InterPro" id="IPR000477">
    <property type="entry name" value="RT_dom"/>
</dbReference>
<dbReference type="InterPro" id="IPR036397">
    <property type="entry name" value="RNaseH_sf"/>
</dbReference>
<evidence type="ECO:0000256" key="4">
    <source>
        <dbReference type="ARBA" id="ARBA00022722"/>
    </source>
</evidence>
<keyword evidence="3" id="KW-0548">Nucleotidyltransferase</keyword>
<evidence type="ECO:0000256" key="5">
    <source>
        <dbReference type="ARBA" id="ARBA00022759"/>
    </source>
</evidence>
<dbReference type="FunFam" id="1.10.340.70:FF:000001">
    <property type="entry name" value="Retrovirus-related Pol polyprotein from transposon gypsy-like Protein"/>
    <property type="match status" value="1"/>
</dbReference>
<dbReference type="InterPro" id="IPR043502">
    <property type="entry name" value="DNA/RNA_pol_sf"/>
</dbReference>
<evidence type="ECO:0000256" key="6">
    <source>
        <dbReference type="ARBA" id="ARBA00022801"/>
    </source>
</evidence>
<dbReference type="GO" id="GO:0003676">
    <property type="term" value="F:nucleic acid binding"/>
    <property type="evidence" value="ECO:0007669"/>
    <property type="project" value="InterPro"/>
</dbReference>
<dbReference type="InterPro" id="IPR012337">
    <property type="entry name" value="RNaseH-like_sf"/>
</dbReference>
<keyword evidence="4" id="KW-0540">Nuclease</keyword>
<dbReference type="PROSITE" id="PS50994">
    <property type="entry name" value="INTEGRASE"/>
    <property type="match status" value="1"/>
</dbReference>
<dbReference type="SUPFAM" id="SSF56672">
    <property type="entry name" value="DNA/RNA polymerases"/>
    <property type="match status" value="1"/>
</dbReference>
<dbReference type="Gene3D" id="3.10.10.10">
    <property type="entry name" value="HIV Type 1 Reverse Transcriptase, subunit A, domain 1"/>
    <property type="match status" value="1"/>
</dbReference>
<dbReference type="Pfam" id="PF17917">
    <property type="entry name" value="RT_RNaseH"/>
    <property type="match status" value="1"/>
</dbReference>